<comment type="caution">
    <text evidence="1">The sequence shown here is derived from an EMBL/GenBank/DDBJ whole genome shotgun (WGS) entry which is preliminary data.</text>
</comment>
<dbReference type="Gene3D" id="3.40.50.150">
    <property type="entry name" value="Vaccinia Virus protein VP39"/>
    <property type="match status" value="1"/>
</dbReference>
<dbReference type="Proteomes" id="UP001190700">
    <property type="component" value="Unassembled WGS sequence"/>
</dbReference>
<protein>
    <submittedName>
        <fullName evidence="1">Uncharacterized protein</fullName>
    </submittedName>
</protein>
<evidence type="ECO:0000313" key="2">
    <source>
        <dbReference type="Proteomes" id="UP001190700"/>
    </source>
</evidence>
<dbReference type="AlphaFoldDB" id="A0AAE0GKQ0"/>
<dbReference type="SUPFAM" id="SSF53335">
    <property type="entry name" value="S-adenosyl-L-methionine-dependent methyltransferases"/>
    <property type="match status" value="1"/>
</dbReference>
<evidence type="ECO:0000313" key="1">
    <source>
        <dbReference type="EMBL" id="KAK3280019.1"/>
    </source>
</evidence>
<gene>
    <name evidence="1" type="ORF">CYMTET_12123</name>
</gene>
<keyword evidence="2" id="KW-1185">Reference proteome</keyword>
<reference evidence="1 2" key="1">
    <citation type="journal article" date="2015" name="Genome Biol. Evol.">
        <title>Comparative Genomics of a Bacterivorous Green Alga Reveals Evolutionary Causalities and Consequences of Phago-Mixotrophic Mode of Nutrition.</title>
        <authorList>
            <person name="Burns J.A."/>
            <person name="Paasch A."/>
            <person name="Narechania A."/>
            <person name="Kim E."/>
        </authorList>
    </citation>
    <scope>NUCLEOTIDE SEQUENCE [LARGE SCALE GENOMIC DNA]</scope>
    <source>
        <strain evidence="1 2">PLY_AMNH</strain>
    </source>
</reference>
<dbReference type="EMBL" id="LGRX02004571">
    <property type="protein sequence ID" value="KAK3280019.1"/>
    <property type="molecule type" value="Genomic_DNA"/>
</dbReference>
<sequence length="270" mass="30529">MLLSKACPELVPEDSIQANGAKAAWEFLKTRAVGANKELLPATMQADTLFDVSWSPDSAIIEFHEMTIAYKEFFQVMKREIPKDPMFFNTSQADLYKNLLQVLRAFVAKEVPMPGNEYLKNMHSSSQENLRPVQKPIRLYRELMRLYSDVDAVVMEFPCGTAPASIAGYMEQRHVLCMDMDKVVLAAAKERFEEMKAKDIEIKKTISEKQQLPPGAMPPWTEPSDVQMLAEKVVVPEAVPEVTTELTDAEMLAIGFSIEEIHKLEDVTLE</sequence>
<name>A0AAE0GKQ0_9CHLO</name>
<dbReference type="InterPro" id="IPR029063">
    <property type="entry name" value="SAM-dependent_MTases_sf"/>
</dbReference>
<organism evidence="1 2">
    <name type="scientific">Cymbomonas tetramitiformis</name>
    <dbReference type="NCBI Taxonomy" id="36881"/>
    <lineage>
        <taxon>Eukaryota</taxon>
        <taxon>Viridiplantae</taxon>
        <taxon>Chlorophyta</taxon>
        <taxon>Pyramimonadophyceae</taxon>
        <taxon>Pyramimonadales</taxon>
        <taxon>Pyramimonadaceae</taxon>
        <taxon>Cymbomonas</taxon>
    </lineage>
</organism>
<accession>A0AAE0GKQ0</accession>
<proteinExistence type="predicted"/>